<comment type="caution">
    <text evidence="1">The sequence shown here is derived from an EMBL/GenBank/DDBJ whole genome shotgun (WGS) entry which is preliminary data.</text>
</comment>
<evidence type="ECO:0008006" key="3">
    <source>
        <dbReference type="Google" id="ProtNLM"/>
    </source>
</evidence>
<dbReference type="PATRIC" id="fig|1423718.3.peg.40"/>
<accession>A0A0R2ALQ6</accession>
<dbReference type="RefSeq" id="WP_050610863.1">
    <property type="nucleotide sequence ID" value="NZ_AYYP01000044.1"/>
</dbReference>
<organism evidence="1 2">
    <name type="scientific">Ligilactobacillus agilis DSM 20509</name>
    <dbReference type="NCBI Taxonomy" id="1423718"/>
    <lineage>
        <taxon>Bacteria</taxon>
        <taxon>Bacillati</taxon>
        <taxon>Bacillota</taxon>
        <taxon>Bacilli</taxon>
        <taxon>Lactobacillales</taxon>
        <taxon>Lactobacillaceae</taxon>
        <taxon>Ligilactobacillus</taxon>
    </lineage>
</organism>
<reference evidence="1 2" key="1">
    <citation type="journal article" date="2015" name="Genome Announc.">
        <title>Expanding the biotechnology potential of lactobacilli through comparative genomics of 213 strains and associated genera.</title>
        <authorList>
            <person name="Sun Z."/>
            <person name="Harris H.M."/>
            <person name="McCann A."/>
            <person name="Guo C."/>
            <person name="Argimon S."/>
            <person name="Zhang W."/>
            <person name="Yang X."/>
            <person name="Jeffery I.B."/>
            <person name="Cooney J.C."/>
            <person name="Kagawa T.F."/>
            <person name="Liu W."/>
            <person name="Song Y."/>
            <person name="Salvetti E."/>
            <person name="Wrobel A."/>
            <person name="Rasinkangas P."/>
            <person name="Parkhill J."/>
            <person name="Rea M.C."/>
            <person name="O'Sullivan O."/>
            <person name="Ritari J."/>
            <person name="Douillard F.P."/>
            <person name="Paul Ross R."/>
            <person name="Yang R."/>
            <person name="Briner A.E."/>
            <person name="Felis G.E."/>
            <person name="de Vos W.M."/>
            <person name="Barrangou R."/>
            <person name="Klaenhammer T.R."/>
            <person name="Caufield P.W."/>
            <person name="Cui Y."/>
            <person name="Zhang H."/>
            <person name="O'Toole P.W."/>
        </authorList>
    </citation>
    <scope>NUCLEOTIDE SEQUENCE [LARGE SCALE GENOMIC DNA]</scope>
    <source>
        <strain evidence="1 2">DSM 20509</strain>
    </source>
</reference>
<evidence type="ECO:0000313" key="1">
    <source>
        <dbReference type="EMBL" id="KRM64028.1"/>
    </source>
</evidence>
<dbReference type="InterPro" id="IPR032254">
    <property type="entry name" value="DUF4828"/>
</dbReference>
<protein>
    <recommendedName>
        <fullName evidence="3">DUF4828 domain-containing protein</fullName>
    </recommendedName>
</protein>
<gene>
    <name evidence="1" type="ORF">FC14_GL000038</name>
</gene>
<evidence type="ECO:0000313" key="2">
    <source>
        <dbReference type="Proteomes" id="UP000051008"/>
    </source>
</evidence>
<dbReference type="GeneID" id="75137978"/>
<sequence>MKRKSGIAVLGLSILAGVNKVIHTRKKAAITTTALPLIYAGTWFFTDQNSQHQHKLEVTMDLDILLDGRKLAGTVEKIDERELLFLDNYGYHLRIDAIDAHPVSVYDEADNQIYRFTLQ</sequence>
<name>A0A0R2ALQ6_9LACO</name>
<dbReference type="Proteomes" id="UP000051008">
    <property type="component" value="Unassembled WGS sequence"/>
</dbReference>
<keyword evidence="2" id="KW-1185">Reference proteome</keyword>
<dbReference type="OrthoDB" id="2246468at2"/>
<dbReference type="AlphaFoldDB" id="A0A0R2ALQ6"/>
<proteinExistence type="predicted"/>
<dbReference type="Pfam" id="PF16110">
    <property type="entry name" value="DUF4828"/>
    <property type="match status" value="1"/>
</dbReference>
<dbReference type="EMBL" id="AYYP01000044">
    <property type="protein sequence ID" value="KRM64028.1"/>
    <property type="molecule type" value="Genomic_DNA"/>
</dbReference>